<protein>
    <submittedName>
        <fullName evidence="2">RES domain-containing protein</fullName>
    </submittedName>
</protein>
<dbReference type="Pfam" id="PF08808">
    <property type="entry name" value="RES"/>
    <property type="match status" value="1"/>
</dbReference>
<dbReference type="AlphaFoldDB" id="A0A1G6P7T3"/>
<dbReference type="SMART" id="SM00953">
    <property type="entry name" value="RES"/>
    <property type="match status" value="1"/>
</dbReference>
<evidence type="ECO:0000313" key="2">
    <source>
        <dbReference type="EMBL" id="SDC76292.1"/>
    </source>
</evidence>
<dbReference type="EMBL" id="FMZC01000003">
    <property type="protein sequence ID" value="SDC76292.1"/>
    <property type="molecule type" value="Genomic_DNA"/>
</dbReference>
<evidence type="ECO:0000259" key="1">
    <source>
        <dbReference type="SMART" id="SM00953"/>
    </source>
</evidence>
<proteinExistence type="predicted"/>
<feature type="domain" description="RES" evidence="1">
    <location>
        <begin position="207"/>
        <end position="354"/>
    </location>
</feature>
<organism evidence="2 3">
    <name type="scientific">Paracidovorax valerianellae</name>
    <dbReference type="NCBI Taxonomy" id="187868"/>
    <lineage>
        <taxon>Bacteria</taxon>
        <taxon>Pseudomonadati</taxon>
        <taxon>Pseudomonadota</taxon>
        <taxon>Betaproteobacteria</taxon>
        <taxon>Burkholderiales</taxon>
        <taxon>Comamonadaceae</taxon>
        <taxon>Paracidovorax</taxon>
    </lineage>
</organism>
<sequence length="401" mass="44733">MQGSSFCQYCVANKHLREEIVSRGVLVPKCPICRREGGLALAVDDKRLARIVRALIRLHFSEWHYNTHLGGDSLQKIVKSSKAIFDLPADVDADAFEEAFLPIEERGGWYPASDEDITLGGGYWDGGILDGIRARRDLRVEALVKDSLNRNSHEVEPAARKLIQSMKGDITLTLTAGQQHFRGRIGVHFRLRSIDLHPTASPFSYLPFSGEDIGPPPMLLATEGRFNRSRAAILYLASDRDTAVAELRPHPGHLISTAAFRLERDIVVANFADQDIRNFLHDERLEDLRTIVSVADVLNVPVQPEHRFLYSTTQLIADAVRAEGYDGLMFSSSVASGYNLVCFDPSVCTMVTASEEIQDVRSLTYQLGAVPALRQDYDESDYEKDEENALATLLHGIARRQ</sequence>
<name>A0A1G6P7T3_9BURK</name>
<keyword evidence="3" id="KW-1185">Reference proteome</keyword>
<gene>
    <name evidence="2" type="ORF">SAMN05192589_103169</name>
</gene>
<accession>A0A1G6P7T3</accession>
<evidence type="ECO:0000313" key="3">
    <source>
        <dbReference type="Proteomes" id="UP000198781"/>
    </source>
</evidence>
<dbReference type="OrthoDB" id="648213at2"/>
<reference evidence="2 3" key="1">
    <citation type="submission" date="2016-10" db="EMBL/GenBank/DDBJ databases">
        <authorList>
            <person name="de Groot N.N."/>
        </authorList>
    </citation>
    <scope>NUCLEOTIDE SEQUENCE [LARGE SCALE GENOMIC DNA]</scope>
    <source>
        <strain evidence="2 3">DSM 16619</strain>
    </source>
</reference>
<dbReference type="InterPro" id="IPR014914">
    <property type="entry name" value="RES_dom"/>
</dbReference>
<dbReference type="Proteomes" id="UP000198781">
    <property type="component" value="Unassembled WGS sequence"/>
</dbReference>